<dbReference type="GO" id="GO:0005886">
    <property type="term" value="C:plasma membrane"/>
    <property type="evidence" value="ECO:0007669"/>
    <property type="project" value="UniProtKB-SubCell"/>
</dbReference>
<accession>A0A161GXF7</accession>
<dbReference type="InterPro" id="IPR007387">
    <property type="entry name" value="TRAP_DctQ"/>
</dbReference>
<organism evidence="11 12">
    <name type="scientific">Frigidibacter mobilis</name>
    <dbReference type="NCBI Taxonomy" id="1335048"/>
    <lineage>
        <taxon>Bacteria</taxon>
        <taxon>Pseudomonadati</taxon>
        <taxon>Pseudomonadota</taxon>
        <taxon>Alphaproteobacteria</taxon>
        <taxon>Rhodobacterales</taxon>
        <taxon>Paracoccaceae</taxon>
        <taxon>Frigidibacter</taxon>
    </lineage>
</organism>
<keyword evidence="6 9" id="KW-1133">Transmembrane helix</keyword>
<proteinExistence type="inferred from homology"/>
<dbReference type="PANTHER" id="PTHR35011:SF10">
    <property type="entry name" value="TRAP TRANSPORTER SMALL PERMEASE PROTEIN"/>
    <property type="match status" value="1"/>
</dbReference>
<keyword evidence="7 9" id="KW-0472">Membrane</keyword>
<comment type="function">
    <text evidence="9">Part of the tripartite ATP-independent periplasmic (TRAP) transport system.</text>
</comment>
<feature type="transmembrane region" description="Helical" evidence="9">
    <location>
        <begin position="141"/>
        <end position="161"/>
    </location>
</feature>
<evidence type="ECO:0000256" key="7">
    <source>
        <dbReference type="ARBA" id="ARBA00023136"/>
    </source>
</evidence>
<evidence type="ECO:0000256" key="9">
    <source>
        <dbReference type="RuleBase" id="RU369079"/>
    </source>
</evidence>
<gene>
    <name evidence="11" type="ORF">AKL17_3p0173</name>
</gene>
<dbReference type="GO" id="GO:0015740">
    <property type="term" value="P:C4-dicarboxylate transport"/>
    <property type="evidence" value="ECO:0007669"/>
    <property type="project" value="TreeGrafter"/>
</dbReference>
<evidence type="ECO:0000256" key="1">
    <source>
        <dbReference type="ARBA" id="ARBA00004429"/>
    </source>
</evidence>
<evidence type="ECO:0000313" key="12">
    <source>
        <dbReference type="Proteomes" id="UP000076128"/>
    </source>
</evidence>
<dbReference type="KEGG" id="daa:AKL17_3p0173"/>
<evidence type="ECO:0000256" key="2">
    <source>
        <dbReference type="ARBA" id="ARBA00022448"/>
    </source>
</evidence>
<comment type="subcellular location">
    <subcellularLocation>
        <location evidence="1 9">Cell inner membrane</location>
        <topology evidence="1 9">Multi-pass membrane protein</topology>
    </subcellularLocation>
</comment>
<keyword evidence="12" id="KW-1185">Reference proteome</keyword>
<keyword evidence="4 9" id="KW-0997">Cell inner membrane</keyword>
<keyword evidence="3" id="KW-1003">Cell membrane</keyword>
<evidence type="ECO:0000256" key="6">
    <source>
        <dbReference type="ARBA" id="ARBA00022989"/>
    </source>
</evidence>
<keyword evidence="11" id="KW-0614">Plasmid</keyword>
<reference evidence="11 12" key="1">
    <citation type="submission" date="2015-09" db="EMBL/GenBank/DDBJ databases">
        <title>Complete genome sequence of Defluviimonas alba cai42t isolated from an oilfield in Xinjiang.</title>
        <authorList>
            <person name="Geng S."/>
            <person name="Pan X."/>
            <person name="Wu X."/>
        </authorList>
    </citation>
    <scope>NUCLEOTIDE SEQUENCE [LARGE SCALE GENOMIC DNA]</scope>
    <source>
        <strain evidence="12">cai42</strain>
        <plasmid evidence="12">cai42_Plasmidc</plasmid>
    </source>
</reference>
<feature type="transmembrane region" description="Helical" evidence="9">
    <location>
        <begin position="21"/>
        <end position="40"/>
    </location>
</feature>
<dbReference type="InterPro" id="IPR055348">
    <property type="entry name" value="DctQ"/>
</dbReference>
<name>A0A161GXF7_9RHOB</name>
<dbReference type="Pfam" id="PF04290">
    <property type="entry name" value="DctQ"/>
    <property type="match status" value="1"/>
</dbReference>
<sequence length="194" mass="21139">MQTITNDRPDTGISAIVARAETALVFLSGISLAVIMVVVVTDVTMRYVLRSPLGWSYDLIGTYLMVCVFFFALSDTLHQHGHISIDIFAHALPRRFTHASLAVGYALSSALLAMIAWQAWYRTSAAFSANNLISATVPWPTWPSYFMLCVGSLLITLRCGLRTFAHAASFVTGREIANMPQPPNTGASGTEHAE</sequence>
<evidence type="ECO:0000259" key="10">
    <source>
        <dbReference type="Pfam" id="PF04290"/>
    </source>
</evidence>
<dbReference type="AlphaFoldDB" id="A0A161GXF7"/>
<dbReference type="RefSeq" id="WP_066819380.1">
    <property type="nucleotide sequence ID" value="NZ_CP012664.1"/>
</dbReference>
<dbReference type="EMBL" id="CP012664">
    <property type="protein sequence ID" value="AMY72329.1"/>
    <property type="molecule type" value="Genomic_DNA"/>
</dbReference>
<evidence type="ECO:0000256" key="3">
    <source>
        <dbReference type="ARBA" id="ARBA00022475"/>
    </source>
</evidence>
<geneLocation type="plasmid" evidence="12">
    <name>cai42_Plasmidc</name>
</geneLocation>
<protein>
    <recommendedName>
        <fullName evidence="9">TRAP transporter small permease protein</fullName>
    </recommendedName>
</protein>
<dbReference type="OrthoDB" id="4250245at2"/>
<dbReference type="GO" id="GO:0022857">
    <property type="term" value="F:transmembrane transporter activity"/>
    <property type="evidence" value="ECO:0007669"/>
    <property type="project" value="UniProtKB-UniRule"/>
</dbReference>
<feature type="domain" description="Tripartite ATP-independent periplasmic transporters DctQ component" evidence="10">
    <location>
        <begin position="35"/>
        <end position="163"/>
    </location>
</feature>
<dbReference type="PANTHER" id="PTHR35011">
    <property type="entry name" value="2,3-DIKETO-L-GULONATE TRAP TRANSPORTER SMALL PERMEASE PROTEIN YIAM"/>
    <property type="match status" value="1"/>
</dbReference>
<evidence type="ECO:0000313" key="11">
    <source>
        <dbReference type="EMBL" id="AMY72329.1"/>
    </source>
</evidence>
<evidence type="ECO:0000256" key="4">
    <source>
        <dbReference type="ARBA" id="ARBA00022519"/>
    </source>
</evidence>
<comment type="subunit">
    <text evidence="9">The complex comprises the extracytoplasmic solute receptor protein and the two transmembrane proteins.</text>
</comment>
<dbReference type="Proteomes" id="UP000076128">
    <property type="component" value="Plasmid pcai42C"/>
</dbReference>
<evidence type="ECO:0000256" key="5">
    <source>
        <dbReference type="ARBA" id="ARBA00022692"/>
    </source>
</evidence>
<keyword evidence="2 9" id="KW-0813">Transport</keyword>
<keyword evidence="5 9" id="KW-0812">Transmembrane</keyword>
<evidence type="ECO:0000256" key="8">
    <source>
        <dbReference type="ARBA" id="ARBA00038436"/>
    </source>
</evidence>
<feature type="transmembrane region" description="Helical" evidence="9">
    <location>
        <begin position="99"/>
        <end position="121"/>
    </location>
</feature>
<comment type="similarity">
    <text evidence="8 9">Belongs to the TRAP transporter small permease family.</text>
</comment>
<feature type="transmembrane region" description="Helical" evidence="9">
    <location>
        <begin position="60"/>
        <end position="78"/>
    </location>
</feature>